<evidence type="ECO:0000313" key="2">
    <source>
        <dbReference type="Proteomes" id="UP001151760"/>
    </source>
</evidence>
<protein>
    <recommendedName>
        <fullName evidence="3">Reverse transcriptase/retrotransposon-derived protein RNase H-like domain-containing protein</fullName>
    </recommendedName>
</protein>
<dbReference type="Proteomes" id="UP001151760">
    <property type="component" value="Unassembled WGS sequence"/>
</dbReference>
<name>A0ABQ5AJN1_9ASTR</name>
<evidence type="ECO:0008006" key="3">
    <source>
        <dbReference type="Google" id="ProtNLM"/>
    </source>
</evidence>
<dbReference type="Gene3D" id="3.30.70.270">
    <property type="match status" value="1"/>
</dbReference>
<dbReference type="InterPro" id="IPR043128">
    <property type="entry name" value="Rev_trsase/Diguanyl_cyclase"/>
</dbReference>
<gene>
    <name evidence="1" type="ORF">Tco_0824054</name>
</gene>
<dbReference type="SUPFAM" id="SSF56672">
    <property type="entry name" value="DNA/RNA polymerases"/>
    <property type="match status" value="1"/>
</dbReference>
<sequence>MSMQRRLRTSRRRNDLEGRTLMVQDFHEVSFPEDFAGSSSNSTSGVSIVFGTAPSGRVSIEIDLRSSVISIWGSGSEGTFRRLPSELVMVITNFKLCQQARARKASEDNIGVVEERGVNIPSHDWIIKDWTSPKSPTEIRQFLGLAGYYRRFIEGFSKIAKPMTKLTHNAPILALPEGSRRIYAYCDASQKGLGAVLMHGVRSQDLETFVLWELNAISVTKVGTSCGGTLCRDGKKLGTVVLSIFADCVHARCPHNFNVLFSYGTQAKDASCARDRDRSELCRLEALNQWNSSRDKVLLHGLAWKGLYVLANGGR</sequence>
<dbReference type="PANTHER" id="PTHR34072:SF52">
    <property type="entry name" value="RIBONUCLEASE H"/>
    <property type="match status" value="1"/>
</dbReference>
<reference evidence="1" key="2">
    <citation type="submission" date="2022-01" db="EMBL/GenBank/DDBJ databases">
        <authorList>
            <person name="Yamashiro T."/>
            <person name="Shiraishi A."/>
            <person name="Satake H."/>
            <person name="Nakayama K."/>
        </authorList>
    </citation>
    <scope>NUCLEOTIDE SEQUENCE</scope>
</reference>
<reference evidence="1" key="1">
    <citation type="journal article" date="2022" name="Int. J. Mol. Sci.">
        <title>Draft Genome of Tanacetum Coccineum: Genomic Comparison of Closely Related Tanacetum-Family Plants.</title>
        <authorList>
            <person name="Yamashiro T."/>
            <person name="Shiraishi A."/>
            <person name="Nakayama K."/>
            <person name="Satake H."/>
        </authorList>
    </citation>
    <scope>NUCLEOTIDE SEQUENCE</scope>
</reference>
<proteinExistence type="predicted"/>
<dbReference type="EMBL" id="BQNB010012382">
    <property type="protein sequence ID" value="GJT02885.1"/>
    <property type="molecule type" value="Genomic_DNA"/>
</dbReference>
<organism evidence="1 2">
    <name type="scientific">Tanacetum coccineum</name>
    <dbReference type="NCBI Taxonomy" id="301880"/>
    <lineage>
        <taxon>Eukaryota</taxon>
        <taxon>Viridiplantae</taxon>
        <taxon>Streptophyta</taxon>
        <taxon>Embryophyta</taxon>
        <taxon>Tracheophyta</taxon>
        <taxon>Spermatophyta</taxon>
        <taxon>Magnoliopsida</taxon>
        <taxon>eudicotyledons</taxon>
        <taxon>Gunneridae</taxon>
        <taxon>Pentapetalae</taxon>
        <taxon>asterids</taxon>
        <taxon>campanulids</taxon>
        <taxon>Asterales</taxon>
        <taxon>Asteraceae</taxon>
        <taxon>Asteroideae</taxon>
        <taxon>Anthemideae</taxon>
        <taxon>Anthemidinae</taxon>
        <taxon>Tanacetum</taxon>
    </lineage>
</organism>
<dbReference type="PANTHER" id="PTHR34072">
    <property type="entry name" value="ENZYMATIC POLYPROTEIN-RELATED"/>
    <property type="match status" value="1"/>
</dbReference>
<dbReference type="InterPro" id="IPR043502">
    <property type="entry name" value="DNA/RNA_pol_sf"/>
</dbReference>
<accession>A0ABQ5AJN1</accession>
<evidence type="ECO:0000313" key="1">
    <source>
        <dbReference type="EMBL" id="GJT02885.1"/>
    </source>
</evidence>
<keyword evidence="2" id="KW-1185">Reference proteome</keyword>
<comment type="caution">
    <text evidence="1">The sequence shown here is derived from an EMBL/GenBank/DDBJ whole genome shotgun (WGS) entry which is preliminary data.</text>
</comment>